<keyword evidence="3" id="KW-1185">Reference proteome</keyword>
<evidence type="ECO:0000313" key="2">
    <source>
        <dbReference type="EMBL" id="SHI57846.1"/>
    </source>
</evidence>
<gene>
    <name evidence="2" type="ORF">SAMN04488508_10219</name>
</gene>
<feature type="transmembrane region" description="Helical" evidence="1">
    <location>
        <begin position="75"/>
        <end position="100"/>
    </location>
</feature>
<name>A0A1M6CA26_9FLAO</name>
<keyword evidence="1" id="KW-0812">Transmembrane</keyword>
<dbReference type="Proteomes" id="UP000184432">
    <property type="component" value="Unassembled WGS sequence"/>
</dbReference>
<dbReference type="EMBL" id="FQYP01000002">
    <property type="protein sequence ID" value="SHI57846.1"/>
    <property type="molecule type" value="Genomic_DNA"/>
</dbReference>
<evidence type="ECO:0000256" key="1">
    <source>
        <dbReference type="SAM" id="Phobius"/>
    </source>
</evidence>
<accession>A0A1M6CA26</accession>
<evidence type="ECO:0000313" key="3">
    <source>
        <dbReference type="Proteomes" id="UP000184432"/>
    </source>
</evidence>
<dbReference type="RefSeq" id="WP_073314515.1">
    <property type="nucleotide sequence ID" value="NZ_FQYP01000002.1"/>
</dbReference>
<feature type="transmembrane region" description="Helical" evidence="1">
    <location>
        <begin position="12"/>
        <end position="34"/>
    </location>
</feature>
<sequence length="108" mass="11957">MGPSISEIIYYIFLGLVTSLGQLFLVAICVYYLFKRGPKADSLLLVIGSGLSILGTITSRVGIGYATTWGSDKYLIFSYFLQGLFFLSSLLFAVGFLLLVRRITKKQL</sequence>
<proteinExistence type="predicted"/>
<keyword evidence="1" id="KW-1133">Transmembrane helix</keyword>
<dbReference type="OrthoDB" id="1164299at2"/>
<keyword evidence="1" id="KW-0472">Membrane</keyword>
<protein>
    <submittedName>
        <fullName evidence="2">Uncharacterized protein</fullName>
    </submittedName>
</protein>
<organism evidence="2 3">
    <name type="scientific">Aquimarina spongiae</name>
    <dbReference type="NCBI Taxonomy" id="570521"/>
    <lineage>
        <taxon>Bacteria</taxon>
        <taxon>Pseudomonadati</taxon>
        <taxon>Bacteroidota</taxon>
        <taxon>Flavobacteriia</taxon>
        <taxon>Flavobacteriales</taxon>
        <taxon>Flavobacteriaceae</taxon>
        <taxon>Aquimarina</taxon>
    </lineage>
</organism>
<dbReference type="AlphaFoldDB" id="A0A1M6CA26"/>
<feature type="transmembrane region" description="Helical" evidence="1">
    <location>
        <begin position="43"/>
        <end position="63"/>
    </location>
</feature>
<dbReference type="STRING" id="570521.SAMN04488508_10219"/>
<reference evidence="3" key="1">
    <citation type="submission" date="2016-11" db="EMBL/GenBank/DDBJ databases">
        <authorList>
            <person name="Varghese N."/>
            <person name="Submissions S."/>
        </authorList>
    </citation>
    <scope>NUCLEOTIDE SEQUENCE [LARGE SCALE GENOMIC DNA]</scope>
    <source>
        <strain evidence="3">DSM 22623</strain>
    </source>
</reference>